<comment type="caution">
    <text evidence="3">The sequence shown here is derived from an EMBL/GenBank/DDBJ whole genome shotgun (WGS) entry which is preliminary data.</text>
</comment>
<feature type="transmembrane region" description="Helical" evidence="1">
    <location>
        <begin position="429"/>
        <end position="447"/>
    </location>
</feature>
<feature type="domain" description="Glycosyl hydrolase family 98 putative carbohydrate-binding module" evidence="2">
    <location>
        <begin position="475"/>
        <end position="621"/>
    </location>
</feature>
<evidence type="ECO:0000259" key="2">
    <source>
        <dbReference type="SMART" id="SM00776"/>
    </source>
</evidence>
<dbReference type="SUPFAM" id="SSF49785">
    <property type="entry name" value="Galactose-binding domain-like"/>
    <property type="match status" value="1"/>
</dbReference>
<feature type="transmembrane region" description="Helical" evidence="1">
    <location>
        <begin position="87"/>
        <end position="112"/>
    </location>
</feature>
<sequence length="621" mass="71274">MIPLIPILLIGLFIRFILIGNTGFIADISFWKSWSMAVVDHGVVWTAYNTNINYPPGFIYVLWIMGKIYQIFGNAHDYNAFWRENNFAFLFSSKLPAIAADVAVTLLIYWFLNQKEKLIKIGANLINFQFSIFPPLRRAGNFQFSLPTLMAAVFFLNPVSIIDSSLWGQYEAFGIFFTLISVVLLFYRRPYIGTVFFITGALLKLQNIIFIPLFFIFVFRYFDLETTLKSIAVAACTFFIVTFPFLVQGKMERVIYLMIVNNDYFPWLSLNAHNLWWIVAGAKGMTTTDKITVIGILNAKTVGLIIFSACYFLSCILIILRPTPRNFILALTIAIYSFFLFMTESHERYSYPVIVFLLFLYPFLENKINLTGIWMNSKKGRVPVKVFFWILYGFFTLAIFFNIHTGLILNYPYNGFSLLTGITNPVLTIANSYFGIFLFILLFPLIFSQISIFYLATSIALILFSLFALHLPYAVKKQVSLTSYKPIIIKQDYGTLQLNKTVNSFSGWRSWNRLSNNYFFYRKGFGTHANSKLVFDINRKFSRLVSDIGVDTETGPQASVVFQVFGDGKKLYESPHMGKFDFPGHIDIDIKGIKYLGLEITDAGNGNNNDHADWLNPVLYR</sequence>
<feature type="transmembrane region" description="Helical" evidence="1">
    <location>
        <begin position="7"/>
        <end position="26"/>
    </location>
</feature>
<feature type="transmembrane region" description="Helical" evidence="1">
    <location>
        <begin position="144"/>
        <end position="162"/>
    </location>
</feature>
<feature type="transmembrane region" description="Helical" evidence="1">
    <location>
        <begin position="452"/>
        <end position="473"/>
    </location>
</feature>
<feature type="transmembrane region" description="Helical" evidence="1">
    <location>
        <begin position="228"/>
        <end position="247"/>
    </location>
</feature>
<evidence type="ECO:0000313" key="4">
    <source>
        <dbReference type="Proteomes" id="UP000178230"/>
    </source>
</evidence>
<feature type="transmembrane region" description="Helical" evidence="1">
    <location>
        <begin position="386"/>
        <end position="409"/>
    </location>
</feature>
<keyword evidence="1" id="KW-0472">Membrane</keyword>
<dbReference type="InterPro" id="IPR038637">
    <property type="entry name" value="NPCBM_sf"/>
</dbReference>
<dbReference type="EMBL" id="MFIY01000055">
    <property type="protein sequence ID" value="OGF99372.1"/>
    <property type="molecule type" value="Genomic_DNA"/>
</dbReference>
<dbReference type="Gene3D" id="2.60.120.1060">
    <property type="entry name" value="NPCBM/NEW2 domain"/>
    <property type="match status" value="1"/>
</dbReference>
<keyword evidence="1" id="KW-0812">Transmembrane</keyword>
<dbReference type="Proteomes" id="UP000178230">
    <property type="component" value="Unassembled WGS sequence"/>
</dbReference>
<feature type="transmembrane region" description="Helical" evidence="1">
    <location>
        <begin position="291"/>
        <end position="320"/>
    </location>
</feature>
<dbReference type="Pfam" id="PF08305">
    <property type="entry name" value="NPCBM"/>
    <property type="match status" value="1"/>
</dbReference>
<dbReference type="InterPro" id="IPR008979">
    <property type="entry name" value="Galactose-bd-like_sf"/>
</dbReference>
<reference evidence="3 4" key="1">
    <citation type="journal article" date="2016" name="Nat. Commun.">
        <title>Thousands of microbial genomes shed light on interconnected biogeochemical processes in an aquifer system.</title>
        <authorList>
            <person name="Anantharaman K."/>
            <person name="Brown C.T."/>
            <person name="Hug L.A."/>
            <person name="Sharon I."/>
            <person name="Castelle C.J."/>
            <person name="Probst A.J."/>
            <person name="Thomas B.C."/>
            <person name="Singh A."/>
            <person name="Wilkins M.J."/>
            <person name="Karaoz U."/>
            <person name="Brodie E.L."/>
            <person name="Williams K.H."/>
            <person name="Hubbard S.S."/>
            <person name="Banfield J.F."/>
        </authorList>
    </citation>
    <scope>NUCLEOTIDE SEQUENCE [LARGE SCALE GENOMIC DNA]</scope>
</reference>
<dbReference type="InterPro" id="IPR013222">
    <property type="entry name" value="Glyco_hyd_98_carb-bd"/>
</dbReference>
<feature type="transmembrane region" description="Helical" evidence="1">
    <location>
        <begin position="254"/>
        <end position="279"/>
    </location>
</feature>
<feature type="transmembrane region" description="Helical" evidence="1">
    <location>
        <begin position="194"/>
        <end position="222"/>
    </location>
</feature>
<evidence type="ECO:0000313" key="3">
    <source>
        <dbReference type="EMBL" id="OGF99372.1"/>
    </source>
</evidence>
<feature type="transmembrane region" description="Helical" evidence="1">
    <location>
        <begin position="168"/>
        <end position="187"/>
    </location>
</feature>
<feature type="transmembrane region" description="Helical" evidence="1">
    <location>
        <begin position="349"/>
        <end position="365"/>
    </location>
</feature>
<feature type="transmembrane region" description="Helical" evidence="1">
    <location>
        <begin position="327"/>
        <end position="343"/>
    </location>
</feature>
<keyword evidence="1" id="KW-1133">Transmembrane helix</keyword>
<accession>A0A1F5YH33</accession>
<organism evidence="3 4">
    <name type="scientific">Candidatus Gottesmanbacteria bacterium RBG_13_37_7</name>
    <dbReference type="NCBI Taxonomy" id="1798369"/>
    <lineage>
        <taxon>Bacteria</taxon>
        <taxon>Candidatus Gottesmaniibacteriota</taxon>
    </lineage>
</organism>
<gene>
    <name evidence="3" type="ORF">A2Y99_03130</name>
</gene>
<dbReference type="SMART" id="SM00776">
    <property type="entry name" value="NPCBM"/>
    <property type="match status" value="1"/>
</dbReference>
<name>A0A1F5YH33_9BACT</name>
<evidence type="ECO:0000256" key="1">
    <source>
        <dbReference type="SAM" id="Phobius"/>
    </source>
</evidence>
<protein>
    <recommendedName>
        <fullName evidence="2">Glycosyl hydrolase family 98 putative carbohydrate-binding module domain-containing protein</fullName>
    </recommendedName>
</protein>
<proteinExistence type="predicted"/>
<dbReference type="AlphaFoldDB" id="A0A1F5YH33"/>